<feature type="transmembrane region" description="Helical" evidence="5">
    <location>
        <begin position="172"/>
        <end position="193"/>
    </location>
</feature>
<dbReference type="Gene3D" id="3.30.750.24">
    <property type="entry name" value="STAS domain"/>
    <property type="match status" value="1"/>
</dbReference>
<proteinExistence type="predicted"/>
<dbReference type="InterPro" id="IPR001902">
    <property type="entry name" value="SLC26A/SulP_fam"/>
</dbReference>
<dbReference type="PANTHER" id="PTHR11814">
    <property type="entry name" value="SULFATE TRANSPORTER"/>
    <property type="match status" value="1"/>
</dbReference>
<sequence>MSAPSKATAAIRGLGKPKPRDVISGLVTGLFSIPEGMAYASIGGFNPVAGLYAGVVPGIIGSLFARTVLMVTTLTSAIALSSRSVLKEAGLDPADPANVAALALVVGVVMLLFGLLRFGSIMNFVSNAVMTGFSTGIALQIIAGVLGDATGYKPDSGNTIGKFIDSLTHIGLWHGTAVAVAAGTVAVWVVFHFIKPLESFATLIALVVVTAVVALAHIDVETVGDIASITNSLPPVTVPNFAAMPELIVGGVAVALVALAQAAGISAAVPNPDGSRTNMNGDFLAQGAANFTGSFFGALPTGGSLSRTGVATSAGAQTRWAGIFAGIWLALLVLVAGSAAEIIPMPVIGGLILVIGAELVVGRLPDIKLVLRVAPLSALAMLVTFAATTQLPLHTAILIGVITSLVLYCAKAAQAAQLMALVPSGDGGWQSAPVPQRCASDDVTVLHYAGVGLFAEVARIDEKWPRADGTHNAVVVLSLRALPDVPSSVAIKALRRWAGELAANNGRLIIAGVNPGSAEVLRRGGLDDILGDDGIVLATDRIFGALDEAVAAGRAWIAAQPGEPGGLTHRDSN</sequence>
<evidence type="ECO:0000256" key="5">
    <source>
        <dbReference type="SAM" id="Phobius"/>
    </source>
</evidence>
<comment type="caution">
    <text evidence="7">The sequence shown here is derived from an EMBL/GenBank/DDBJ whole genome shotgun (WGS) entry which is preliminary data.</text>
</comment>
<keyword evidence="4 5" id="KW-0472">Membrane</keyword>
<evidence type="ECO:0000256" key="2">
    <source>
        <dbReference type="ARBA" id="ARBA00022692"/>
    </source>
</evidence>
<feature type="transmembrane region" description="Helical" evidence="5">
    <location>
        <begin position="320"/>
        <end position="337"/>
    </location>
</feature>
<accession>A0ABT6L7R4</accession>
<dbReference type="Pfam" id="PF01740">
    <property type="entry name" value="STAS"/>
    <property type="match status" value="1"/>
</dbReference>
<dbReference type="InterPro" id="IPR002645">
    <property type="entry name" value="STAS_dom"/>
</dbReference>
<evidence type="ECO:0000259" key="6">
    <source>
        <dbReference type="PROSITE" id="PS50801"/>
    </source>
</evidence>
<evidence type="ECO:0000313" key="8">
    <source>
        <dbReference type="Proteomes" id="UP001160130"/>
    </source>
</evidence>
<organism evidence="7 8">
    <name type="scientific">Mycolicibacterium frederiksbergense</name>
    <dbReference type="NCBI Taxonomy" id="117567"/>
    <lineage>
        <taxon>Bacteria</taxon>
        <taxon>Bacillati</taxon>
        <taxon>Actinomycetota</taxon>
        <taxon>Actinomycetes</taxon>
        <taxon>Mycobacteriales</taxon>
        <taxon>Mycobacteriaceae</taxon>
        <taxon>Mycolicibacterium</taxon>
    </lineage>
</organism>
<feature type="transmembrane region" description="Helical" evidence="5">
    <location>
        <begin position="393"/>
        <end position="410"/>
    </location>
</feature>
<keyword evidence="2 5" id="KW-0812">Transmembrane</keyword>
<dbReference type="InterPro" id="IPR036513">
    <property type="entry name" value="STAS_dom_sf"/>
</dbReference>
<protein>
    <submittedName>
        <fullName evidence="7">SulP family sulfate permease</fullName>
    </submittedName>
</protein>
<evidence type="ECO:0000256" key="4">
    <source>
        <dbReference type="ARBA" id="ARBA00023136"/>
    </source>
</evidence>
<dbReference type="EMBL" id="JARXVE010000013">
    <property type="protein sequence ID" value="MDH6198998.1"/>
    <property type="molecule type" value="Genomic_DNA"/>
</dbReference>
<dbReference type="Pfam" id="PF00916">
    <property type="entry name" value="Sulfate_transp"/>
    <property type="match status" value="1"/>
</dbReference>
<dbReference type="Proteomes" id="UP001160130">
    <property type="component" value="Unassembled WGS sequence"/>
</dbReference>
<evidence type="ECO:0000256" key="3">
    <source>
        <dbReference type="ARBA" id="ARBA00022989"/>
    </source>
</evidence>
<dbReference type="PROSITE" id="PS50801">
    <property type="entry name" value="STAS"/>
    <property type="match status" value="1"/>
</dbReference>
<dbReference type="RefSeq" id="WP_280835551.1">
    <property type="nucleotide sequence ID" value="NZ_JARXVE010000013.1"/>
</dbReference>
<dbReference type="InterPro" id="IPR011547">
    <property type="entry name" value="SLC26A/SulP_dom"/>
</dbReference>
<keyword evidence="3 5" id="KW-1133">Transmembrane helix</keyword>
<feature type="transmembrane region" description="Helical" evidence="5">
    <location>
        <begin position="99"/>
        <end position="116"/>
    </location>
</feature>
<feature type="transmembrane region" description="Helical" evidence="5">
    <location>
        <begin position="343"/>
        <end position="362"/>
    </location>
</feature>
<name>A0ABT6L7R4_9MYCO</name>
<dbReference type="SUPFAM" id="SSF52091">
    <property type="entry name" value="SpoIIaa-like"/>
    <property type="match status" value="1"/>
</dbReference>
<evidence type="ECO:0000256" key="1">
    <source>
        <dbReference type="ARBA" id="ARBA00004141"/>
    </source>
</evidence>
<feature type="transmembrane region" description="Helical" evidence="5">
    <location>
        <begin position="49"/>
        <end position="79"/>
    </location>
</feature>
<feature type="transmembrane region" description="Helical" evidence="5">
    <location>
        <begin position="200"/>
        <end position="218"/>
    </location>
</feature>
<feature type="transmembrane region" description="Helical" evidence="5">
    <location>
        <begin position="128"/>
        <end position="152"/>
    </location>
</feature>
<feature type="domain" description="STAS" evidence="6">
    <location>
        <begin position="441"/>
        <end position="553"/>
    </location>
</feature>
<feature type="transmembrane region" description="Helical" evidence="5">
    <location>
        <begin position="247"/>
        <end position="269"/>
    </location>
</feature>
<evidence type="ECO:0000313" key="7">
    <source>
        <dbReference type="EMBL" id="MDH6198998.1"/>
    </source>
</evidence>
<keyword evidence="8" id="KW-1185">Reference proteome</keyword>
<feature type="transmembrane region" description="Helical" evidence="5">
    <location>
        <begin position="369"/>
        <end position="387"/>
    </location>
</feature>
<comment type="subcellular location">
    <subcellularLocation>
        <location evidence="1">Membrane</location>
        <topology evidence="1">Multi-pass membrane protein</topology>
    </subcellularLocation>
</comment>
<reference evidence="7 8" key="1">
    <citation type="submission" date="2023-04" db="EMBL/GenBank/DDBJ databases">
        <title>Forest soil microbial communities from Buena Vista Peninsula, Colon Province, Panama.</title>
        <authorList>
            <person name="Bouskill N."/>
        </authorList>
    </citation>
    <scope>NUCLEOTIDE SEQUENCE [LARGE SCALE GENOMIC DNA]</scope>
    <source>
        <strain evidence="7 8">AC80</strain>
    </source>
</reference>
<gene>
    <name evidence="7" type="ORF">M2272_005662</name>
</gene>